<dbReference type="RefSeq" id="WP_091471231.1">
    <property type="nucleotide sequence ID" value="NZ_FNFX01000002.1"/>
</dbReference>
<keyword evidence="8" id="KW-1185">Reference proteome</keyword>
<feature type="transmembrane region" description="Helical" evidence="5">
    <location>
        <begin position="7"/>
        <end position="26"/>
    </location>
</feature>
<gene>
    <name evidence="7" type="ORF">SAMN05192566_1204</name>
</gene>
<comment type="subcellular location">
    <subcellularLocation>
        <location evidence="1">Membrane</location>
        <topology evidence="1">Multi-pass membrane protein</topology>
    </subcellularLocation>
</comment>
<evidence type="ECO:0000313" key="7">
    <source>
        <dbReference type="EMBL" id="SDK39656.1"/>
    </source>
</evidence>
<keyword evidence="4 5" id="KW-0472">Membrane</keyword>
<dbReference type="PANTHER" id="PTHR37422:SF13">
    <property type="entry name" value="LIPOPOLYSACCHARIDE BIOSYNTHESIS PROTEIN PA4999-RELATED"/>
    <property type="match status" value="1"/>
</dbReference>
<name>A0A1G9BJK9_9PROT</name>
<feature type="transmembrane region" description="Helical" evidence="5">
    <location>
        <begin position="375"/>
        <end position="393"/>
    </location>
</feature>
<keyword evidence="2 5" id="KW-0812">Transmembrane</keyword>
<accession>A0A1G9BJK9</accession>
<proteinExistence type="predicted"/>
<dbReference type="STRING" id="492660.SAMN05192566_1204"/>
<feature type="transmembrane region" description="Helical" evidence="5">
    <location>
        <begin position="87"/>
        <end position="107"/>
    </location>
</feature>
<feature type="transmembrane region" description="Helical" evidence="5">
    <location>
        <begin position="347"/>
        <end position="369"/>
    </location>
</feature>
<dbReference type="Pfam" id="PF04932">
    <property type="entry name" value="Wzy_C"/>
    <property type="match status" value="1"/>
</dbReference>
<evidence type="ECO:0000259" key="6">
    <source>
        <dbReference type="Pfam" id="PF04932"/>
    </source>
</evidence>
<dbReference type="PANTHER" id="PTHR37422">
    <property type="entry name" value="TEICHURONIC ACID BIOSYNTHESIS PROTEIN TUAE"/>
    <property type="match status" value="1"/>
</dbReference>
<feature type="transmembrane region" description="Helical" evidence="5">
    <location>
        <begin position="311"/>
        <end position="331"/>
    </location>
</feature>
<evidence type="ECO:0000256" key="5">
    <source>
        <dbReference type="SAM" id="Phobius"/>
    </source>
</evidence>
<feature type="transmembrane region" description="Helical" evidence="5">
    <location>
        <begin position="119"/>
        <end position="137"/>
    </location>
</feature>
<dbReference type="EMBL" id="FNFX01000002">
    <property type="protein sequence ID" value="SDK39656.1"/>
    <property type="molecule type" value="Genomic_DNA"/>
</dbReference>
<feature type="transmembrane region" description="Helical" evidence="5">
    <location>
        <begin position="32"/>
        <end position="50"/>
    </location>
</feature>
<feature type="transmembrane region" description="Helical" evidence="5">
    <location>
        <begin position="173"/>
        <end position="190"/>
    </location>
</feature>
<dbReference type="GO" id="GO:0016020">
    <property type="term" value="C:membrane"/>
    <property type="evidence" value="ECO:0007669"/>
    <property type="project" value="UniProtKB-SubCell"/>
</dbReference>
<dbReference type="InterPro" id="IPR051533">
    <property type="entry name" value="WaaL-like"/>
</dbReference>
<feature type="transmembrane region" description="Helical" evidence="5">
    <location>
        <begin position="219"/>
        <end position="238"/>
    </location>
</feature>
<evidence type="ECO:0000256" key="1">
    <source>
        <dbReference type="ARBA" id="ARBA00004141"/>
    </source>
</evidence>
<evidence type="ECO:0000313" key="8">
    <source>
        <dbReference type="Proteomes" id="UP000198629"/>
    </source>
</evidence>
<reference evidence="8" key="1">
    <citation type="submission" date="2016-10" db="EMBL/GenBank/DDBJ databases">
        <authorList>
            <person name="Varghese N."/>
            <person name="Submissions S."/>
        </authorList>
    </citation>
    <scope>NUCLEOTIDE SEQUENCE [LARGE SCALE GENOMIC DNA]</scope>
    <source>
        <strain evidence="8">CBMB127</strain>
    </source>
</reference>
<dbReference type="GO" id="GO:0016874">
    <property type="term" value="F:ligase activity"/>
    <property type="evidence" value="ECO:0007669"/>
    <property type="project" value="UniProtKB-KW"/>
</dbReference>
<keyword evidence="3 5" id="KW-1133">Transmembrane helix</keyword>
<dbReference type="AlphaFoldDB" id="A0A1G9BJK9"/>
<feature type="domain" description="O-antigen ligase-related" evidence="6">
    <location>
        <begin position="180"/>
        <end position="324"/>
    </location>
</feature>
<feature type="transmembrane region" description="Helical" evidence="5">
    <location>
        <begin position="196"/>
        <end position="212"/>
    </location>
</feature>
<feature type="transmembrane region" description="Helical" evidence="5">
    <location>
        <begin position="149"/>
        <end position="166"/>
    </location>
</feature>
<protein>
    <submittedName>
        <fullName evidence="7">O-antigen ligase</fullName>
    </submittedName>
</protein>
<sequence length="396" mass="45234">MLNKIKPSLLFVHFYVIVLSVFFQALTLGEMYRTFAYINLALVFIGLGLYPQKTLSRKTSVFASVFLLIFIVWEGLVSSYFSFTDKSLRHLCLAMALVMGVVLLSAYHEKLKPKLMSTLIGLVYLYTLCQLIAVYFMGRPYGTTKNPHYLAIYSAIFLVVSIYLIVKNNAIIHRWLLGFSALVLGTLLLYTSSRPVWIALLVAIFLLAVSLRGRAAWSILIGTILLFAGLVITNAGNFKLRWEDLIMHANTEERVTIWQDAWQMQKSTSQPIQWVFGHGIESFERNFADYSRYHKNEHIDFNSPHNIVLELLYQFGIAGLILILSAIVLLYRKIISAYLKCRNDGEYAWVYLMMLLVLTIDFFGTSIILPFFVSININLLALIAGMTIYLSNIEKH</sequence>
<organism evidence="7 8">
    <name type="scientific">Methylophilus rhizosphaerae</name>
    <dbReference type="NCBI Taxonomy" id="492660"/>
    <lineage>
        <taxon>Bacteria</taxon>
        <taxon>Pseudomonadati</taxon>
        <taxon>Pseudomonadota</taxon>
        <taxon>Betaproteobacteria</taxon>
        <taxon>Nitrosomonadales</taxon>
        <taxon>Methylophilaceae</taxon>
        <taxon>Methylophilus</taxon>
    </lineage>
</organism>
<dbReference type="InterPro" id="IPR007016">
    <property type="entry name" value="O-antigen_ligase-rel_domated"/>
</dbReference>
<dbReference type="Proteomes" id="UP000198629">
    <property type="component" value="Unassembled WGS sequence"/>
</dbReference>
<feature type="transmembrane region" description="Helical" evidence="5">
    <location>
        <begin position="62"/>
        <end position="81"/>
    </location>
</feature>
<evidence type="ECO:0000256" key="2">
    <source>
        <dbReference type="ARBA" id="ARBA00022692"/>
    </source>
</evidence>
<keyword evidence="7" id="KW-0436">Ligase</keyword>
<evidence type="ECO:0000256" key="4">
    <source>
        <dbReference type="ARBA" id="ARBA00023136"/>
    </source>
</evidence>
<dbReference type="OrthoDB" id="5565266at2"/>
<evidence type="ECO:0000256" key="3">
    <source>
        <dbReference type="ARBA" id="ARBA00022989"/>
    </source>
</evidence>